<gene>
    <name evidence="2" type="ORF">Thini_4059</name>
</gene>
<evidence type="ECO:0000313" key="3">
    <source>
        <dbReference type="Proteomes" id="UP000005317"/>
    </source>
</evidence>
<organism evidence="2 3">
    <name type="scientific">Thiothrix nivea (strain ATCC 35100 / DSM 5205 / JP2)</name>
    <dbReference type="NCBI Taxonomy" id="870187"/>
    <lineage>
        <taxon>Bacteria</taxon>
        <taxon>Pseudomonadati</taxon>
        <taxon>Pseudomonadota</taxon>
        <taxon>Gammaproteobacteria</taxon>
        <taxon>Thiotrichales</taxon>
        <taxon>Thiotrichaceae</taxon>
        <taxon>Thiothrix</taxon>
    </lineage>
</organism>
<keyword evidence="1" id="KW-0175">Coiled coil</keyword>
<dbReference type="EMBL" id="JH651384">
    <property type="protein sequence ID" value="EIJ36556.1"/>
    <property type="molecule type" value="Genomic_DNA"/>
</dbReference>
<dbReference type="OrthoDB" id="9812287at2"/>
<feature type="coiled-coil region" evidence="1">
    <location>
        <begin position="249"/>
        <end position="283"/>
    </location>
</feature>
<reference evidence="3" key="1">
    <citation type="journal article" date="2011" name="Stand. Genomic Sci.">
        <title>Genome sequence of the filamentous, gliding Thiothrix nivea neotype strain (JP2(T)).</title>
        <authorList>
            <person name="Lapidus A."/>
            <person name="Nolan M."/>
            <person name="Lucas S."/>
            <person name="Glavina Del Rio T."/>
            <person name="Tice H."/>
            <person name="Cheng J.F."/>
            <person name="Tapia R."/>
            <person name="Han C."/>
            <person name="Goodwin L."/>
            <person name="Pitluck S."/>
            <person name="Liolios K."/>
            <person name="Pagani I."/>
            <person name="Ivanova N."/>
            <person name="Huntemann M."/>
            <person name="Mavromatis K."/>
            <person name="Mikhailova N."/>
            <person name="Pati A."/>
            <person name="Chen A."/>
            <person name="Palaniappan K."/>
            <person name="Land M."/>
            <person name="Brambilla E.M."/>
            <person name="Rohde M."/>
            <person name="Abt B."/>
            <person name="Verbarg S."/>
            <person name="Goker M."/>
            <person name="Bristow J."/>
            <person name="Eisen J.A."/>
            <person name="Markowitz V."/>
            <person name="Hugenholtz P."/>
            <person name="Kyrpides N.C."/>
            <person name="Klenk H.P."/>
            <person name="Woyke T."/>
        </authorList>
    </citation>
    <scope>NUCLEOTIDE SEQUENCE [LARGE SCALE GENOMIC DNA]</scope>
    <source>
        <strain evidence="3">ATCC 35100 / DSM 5205 / JP2</strain>
    </source>
</reference>
<dbReference type="RefSeq" id="WP_002710428.1">
    <property type="nucleotide sequence ID" value="NZ_JH651384.1"/>
</dbReference>
<dbReference type="AlphaFoldDB" id="A0A656HM02"/>
<keyword evidence="3" id="KW-1185">Reference proteome</keyword>
<evidence type="ECO:0008006" key="4">
    <source>
        <dbReference type="Google" id="ProtNLM"/>
    </source>
</evidence>
<dbReference type="NCBIfam" id="TIGR01784">
    <property type="entry name" value="T_den_put_tspse"/>
    <property type="match status" value="1"/>
</dbReference>
<dbReference type="InterPro" id="IPR010106">
    <property type="entry name" value="RpnA"/>
</dbReference>
<protein>
    <recommendedName>
        <fullName evidence="4">Transposase</fullName>
    </recommendedName>
</protein>
<name>A0A656HM02_THINJ</name>
<accession>A0A656HM02</accession>
<proteinExistence type="predicted"/>
<evidence type="ECO:0000313" key="2">
    <source>
        <dbReference type="EMBL" id="EIJ36556.1"/>
    </source>
</evidence>
<dbReference type="PANTHER" id="PTHR41317">
    <property type="entry name" value="PD-(D_E)XK NUCLEASE FAMILY TRANSPOSASE"/>
    <property type="match status" value="1"/>
</dbReference>
<dbReference type="Pfam" id="PF12784">
    <property type="entry name" value="PDDEXK_2"/>
    <property type="match status" value="1"/>
</dbReference>
<evidence type="ECO:0000256" key="1">
    <source>
        <dbReference type="SAM" id="Coils"/>
    </source>
</evidence>
<sequence length="316" mass="35873">MRFLDVKTDFAFKKVFGSEQSKHILISFLNALLDYQGGDTITDLTIIDPYQAPKILGMKDTYVDVKAVCANGNTVIIEMQVLNVEGFEKRVLYNAAKAYSAQLGKGEKYHLLNPVIALTLTDFVMFPDQPEVFSHYRLLEKQTLAQYSGDLELVFIELPKFTKELPELATISDKWVYFVKNAGSLDYVPDTLQADPCIVDAFGIANQAGLTEEELEAQERRFDFLRVQRAFQDQLKDAVEQRLLTEEKLLKKELEYRQILEKQREAEKKQEAAEARAAEAEHIKAVNIARNLLDILDDATIAQKTGLTVEEVSALR</sequence>
<dbReference type="Proteomes" id="UP000005317">
    <property type="component" value="Unassembled WGS sequence"/>
</dbReference>
<dbReference type="PANTHER" id="PTHR41317:SF1">
    <property type="entry name" value="PD-(D_E)XK NUCLEASE FAMILY TRANSPOSASE"/>
    <property type="match status" value="1"/>
</dbReference>